<dbReference type="CDD" id="cd00130">
    <property type="entry name" value="PAS"/>
    <property type="match status" value="3"/>
</dbReference>
<dbReference type="InterPro" id="IPR001610">
    <property type="entry name" value="PAC"/>
</dbReference>
<name>A0A5C4MXR5_9RHOB</name>
<dbReference type="FunFam" id="3.30.450.20:FF:000099">
    <property type="entry name" value="Sensory box sensor histidine kinase"/>
    <property type="match status" value="1"/>
</dbReference>
<dbReference type="InterPro" id="IPR000160">
    <property type="entry name" value="GGDEF_dom"/>
</dbReference>
<dbReference type="Proteomes" id="UP000305887">
    <property type="component" value="Unassembled WGS sequence"/>
</dbReference>
<evidence type="ECO:0000256" key="1">
    <source>
        <dbReference type="SAM" id="Phobius"/>
    </source>
</evidence>
<dbReference type="Pfam" id="PF00990">
    <property type="entry name" value="GGDEF"/>
    <property type="match status" value="1"/>
</dbReference>
<dbReference type="NCBIfam" id="TIGR00229">
    <property type="entry name" value="sensory_box"/>
    <property type="match status" value="2"/>
</dbReference>
<dbReference type="InterPro" id="IPR035965">
    <property type="entry name" value="PAS-like_dom_sf"/>
</dbReference>
<dbReference type="PROSITE" id="PS50883">
    <property type="entry name" value="EAL"/>
    <property type="match status" value="1"/>
</dbReference>
<evidence type="ECO:0000259" key="2">
    <source>
        <dbReference type="PROSITE" id="PS50112"/>
    </source>
</evidence>
<dbReference type="SUPFAM" id="SSF141868">
    <property type="entry name" value="EAL domain-like"/>
    <property type="match status" value="1"/>
</dbReference>
<dbReference type="PROSITE" id="PS50887">
    <property type="entry name" value="GGDEF"/>
    <property type="match status" value="1"/>
</dbReference>
<dbReference type="PANTHER" id="PTHR44757:SF2">
    <property type="entry name" value="BIOFILM ARCHITECTURE MAINTENANCE PROTEIN MBAA"/>
    <property type="match status" value="1"/>
</dbReference>
<dbReference type="InterPro" id="IPR043128">
    <property type="entry name" value="Rev_trsase/Diguanyl_cyclase"/>
</dbReference>
<dbReference type="InterPro" id="IPR052155">
    <property type="entry name" value="Biofilm_reg_signaling"/>
</dbReference>
<feature type="domain" description="PAC" evidence="3">
    <location>
        <begin position="182"/>
        <end position="234"/>
    </location>
</feature>
<dbReference type="InterPro" id="IPR013655">
    <property type="entry name" value="PAS_fold_3"/>
</dbReference>
<dbReference type="InterPro" id="IPR000014">
    <property type="entry name" value="PAS"/>
</dbReference>
<dbReference type="SMART" id="SM00267">
    <property type="entry name" value="GGDEF"/>
    <property type="match status" value="1"/>
</dbReference>
<evidence type="ECO:0000259" key="5">
    <source>
        <dbReference type="PROSITE" id="PS50887"/>
    </source>
</evidence>
<dbReference type="OrthoDB" id="9814202at2"/>
<dbReference type="SMART" id="SM00091">
    <property type="entry name" value="PAS"/>
    <property type="match status" value="3"/>
</dbReference>
<dbReference type="Gene3D" id="3.20.20.450">
    <property type="entry name" value="EAL domain"/>
    <property type="match status" value="1"/>
</dbReference>
<feature type="domain" description="EAL" evidence="4">
    <location>
        <begin position="782"/>
        <end position="1032"/>
    </location>
</feature>
<dbReference type="AlphaFoldDB" id="A0A5C4MXR5"/>
<dbReference type="PROSITE" id="PS50113">
    <property type="entry name" value="PAC"/>
    <property type="match status" value="3"/>
</dbReference>
<dbReference type="InterPro" id="IPR013656">
    <property type="entry name" value="PAS_4"/>
</dbReference>
<feature type="transmembrane region" description="Helical" evidence="1">
    <location>
        <begin position="72"/>
        <end position="94"/>
    </location>
</feature>
<feature type="domain" description="PAC" evidence="3">
    <location>
        <begin position="432"/>
        <end position="486"/>
    </location>
</feature>
<evidence type="ECO:0000259" key="3">
    <source>
        <dbReference type="PROSITE" id="PS50113"/>
    </source>
</evidence>
<keyword evidence="1" id="KW-0812">Transmembrane</keyword>
<dbReference type="PANTHER" id="PTHR44757">
    <property type="entry name" value="DIGUANYLATE CYCLASE DGCP"/>
    <property type="match status" value="1"/>
</dbReference>
<dbReference type="SUPFAM" id="SSF55785">
    <property type="entry name" value="PYP-like sensor domain (PAS domain)"/>
    <property type="match status" value="4"/>
</dbReference>
<evidence type="ECO:0000313" key="6">
    <source>
        <dbReference type="EMBL" id="TNC50418.1"/>
    </source>
</evidence>
<dbReference type="NCBIfam" id="TIGR00254">
    <property type="entry name" value="GGDEF"/>
    <property type="match status" value="1"/>
</dbReference>
<comment type="caution">
    <text evidence="6">The sequence shown here is derived from an EMBL/GenBank/DDBJ whole genome shotgun (WGS) entry which is preliminary data.</text>
</comment>
<dbReference type="SMART" id="SM00052">
    <property type="entry name" value="EAL"/>
    <property type="match status" value="1"/>
</dbReference>
<feature type="transmembrane region" description="Helical" evidence="1">
    <location>
        <begin position="37"/>
        <end position="60"/>
    </location>
</feature>
<proteinExistence type="predicted"/>
<keyword evidence="1" id="KW-1133">Transmembrane helix</keyword>
<evidence type="ECO:0000313" key="7">
    <source>
        <dbReference type="Proteomes" id="UP000305887"/>
    </source>
</evidence>
<organism evidence="6 7">
    <name type="scientific">Rubellimicrobium rubrum</name>
    <dbReference type="NCBI Taxonomy" id="2585369"/>
    <lineage>
        <taxon>Bacteria</taxon>
        <taxon>Pseudomonadati</taxon>
        <taxon>Pseudomonadota</taxon>
        <taxon>Alphaproteobacteria</taxon>
        <taxon>Rhodobacterales</taxon>
        <taxon>Roseobacteraceae</taxon>
        <taxon>Rubellimicrobium</taxon>
    </lineage>
</organism>
<dbReference type="InterPro" id="IPR000700">
    <property type="entry name" value="PAS-assoc_C"/>
</dbReference>
<dbReference type="CDD" id="cd01949">
    <property type="entry name" value="GGDEF"/>
    <property type="match status" value="1"/>
</dbReference>
<dbReference type="InterPro" id="IPR029787">
    <property type="entry name" value="Nucleotide_cyclase"/>
</dbReference>
<gene>
    <name evidence="6" type="ORF">FHG66_07915</name>
</gene>
<dbReference type="Pfam" id="PF00563">
    <property type="entry name" value="EAL"/>
    <property type="match status" value="1"/>
</dbReference>
<dbReference type="Pfam" id="PF08448">
    <property type="entry name" value="PAS_4"/>
    <property type="match status" value="2"/>
</dbReference>
<keyword evidence="7" id="KW-1185">Reference proteome</keyword>
<protein>
    <submittedName>
        <fullName evidence="6">EAL domain-containing protein</fullName>
    </submittedName>
</protein>
<reference evidence="6 7" key="1">
    <citation type="submission" date="2019-06" db="EMBL/GenBank/DDBJ databases">
        <title>YIM 131921 draft genome.</title>
        <authorList>
            <person name="Jiang L."/>
        </authorList>
    </citation>
    <scope>NUCLEOTIDE SEQUENCE [LARGE SCALE GENOMIC DNA]</scope>
    <source>
        <strain evidence="6 7">YIM 131921</strain>
    </source>
</reference>
<dbReference type="PROSITE" id="PS50112">
    <property type="entry name" value="PAS"/>
    <property type="match status" value="1"/>
</dbReference>
<dbReference type="SMART" id="SM00086">
    <property type="entry name" value="PAC"/>
    <property type="match status" value="3"/>
</dbReference>
<sequence>MSLFSVQPSRSVRSRTFAVASLRVDTMLRAIRFDRAILLQTLAVTTLAIVAAVLLAHVTFPALVGLTLREVGLAVAVTAGLVAAPIGFGLVQVIRSVTVHRQRLAEREVLLAQVQRFVDVGYWELCLNTRTFRLSETMHELLGDAGHSLQLTCAGLLQMAVAKDRPALAVTFEELAAGISCRQVEFDLQRSDGRIRTFRLIGAKKLSGPHQSPKAFGAIQDITEQREMEAALRASEDHYRHAVDLNPQIPWMEDAHGNSLEISPRWVELTGLTVEESKGTNWVHILHPDDYEQTVHLWEEALRRGYDYDVEYRLRLADGTYRWFRARASARRTDEGEILCWYGTLEDIHERKTADIALRASEAFAASILHGSTDCVEVIGLDGLFQYMNPPGRKLLDIDTVEPFLDQNWTDLWPLNDAPRIREAVDQAASGRSVRFTSSRPTHKGVQRWWDVCLSPIPGPDGQPARLLCTSRDVTASRVAQVELERAKEDAEATARVLRNVLESTTDSVLILDREWEIRFINERARALLLSGRPVLDQRLWQLAPMLVGTVFEDRLRTAASGGTVVSFEEYCEPLAAWLEVHAYPSAAGLSVFFRDVSSKRQSLHELEYLAHHDSLTGLLNRAALRSHLDRTLIATSPECPTALLFLDLDEFKSVNDSLGHQAGDHLLRLAASRLRTCLRDTDVIARFGGDEFAVVYSGSRHPDDIGTLAKRIIEALSKPYPFEDRHVVVGASVGIALANSAEAEADDLLKRADIALYRAKSEGRGCFRFFETGMDDDAVKSQELRADLRNALSGDELRLRFQPIMNLQTSAVAGFEALLRWQHPRRGLTSPAEFIGLAEMTGAIIDIDRWVLRKACATAAQWPGDLSISVNLTAGQFKEQGLVDAVATALVESNLPADRLRLEITEAALLQDSESVRAMLASLRQMGVRISIDDFGTGYSSLGYLRRFQIDNIKIDRSFVADLNGDARTTPILRAITTLGQDLGISITAEGIETPWQADRLQTMGCHEGQGFHFGAPLDAFEVCDFISANRQGRHVSALVER</sequence>
<feature type="domain" description="GGDEF" evidence="5">
    <location>
        <begin position="640"/>
        <end position="773"/>
    </location>
</feature>
<dbReference type="CDD" id="cd01948">
    <property type="entry name" value="EAL"/>
    <property type="match status" value="1"/>
</dbReference>
<dbReference type="EMBL" id="VDFU01000007">
    <property type="protein sequence ID" value="TNC50418.1"/>
    <property type="molecule type" value="Genomic_DNA"/>
</dbReference>
<dbReference type="SUPFAM" id="SSF55073">
    <property type="entry name" value="Nucleotide cyclase"/>
    <property type="match status" value="1"/>
</dbReference>
<feature type="domain" description="PAC" evidence="3">
    <location>
        <begin position="308"/>
        <end position="360"/>
    </location>
</feature>
<dbReference type="Pfam" id="PF08447">
    <property type="entry name" value="PAS_3"/>
    <property type="match status" value="1"/>
</dbReference>
<accession>A0A5C4MXR5</accession>
<evidence type="ECO:0000259" key="4">
    <source>
        <dbReference type="PROSITE" id="PS50883"/>
    </source>
</evidence>
<dbReference type="InterPro" id="IPR001633">
    <property type="entry name" value="EAL_dom"/>
</dbReference>
<dbReference type="Gene3D" id="3.30.70.270">
    <property type="match status" value="1"/>
</dbReference>
<feature type="domain" description="PAS" evidence="2">
    <location>
        <begin position="235"/>
        <end position="305"/>
    </location>
</feature>
<dbReference type="InterPro" id="IPR035919">
    <property type="entry name" value="EAL_sf"/>
</dbReference>
<dbReference type="Gene3D" id="3.30.450.20">
    <property type="entry name" value="PAS domain"/>
    <property type="match status" value="4"/>
</dbReference>
<keyword evidence="1" id="KW-0472">Membrane</keyword>